<dbReference type="InParanoid" id="A0A5C3NZ96"/>
<name>A0A5C3NZ96_9APHY</name>
<protein>
    <recommendedName>
        <fullName evidence="1">RNase H type-1 domain-containing protein</fullName>
    </recommendedName>
</protein>
<dbReference type="InterPro" id="IPR002156">
    <property type="entry name" value="RNaseH_domain"/>
</dbReference>
<dbReference type="SUPFAM" id="SSF53098">
    <property type="entry name" value="Ribonuclease H-like"/>
    <property type="match status" value="1"/>
</dbReference>
<evidence type="ECO:0000313" key="3">
    <source>
        <dbReference type="Proteomes" id="UP000308197"/>
    </source>
</evidence>
<dbReference type="InterPro" id="IPR036397">
    <property type="entry name" value="RNaseH_sf"/>
</dbReference>
<proteinExistence type="predicted"/>
<dbReference type="GO" id="GO:0004523">
    <property type="term" value="F:RNA-DNA hybrid ribonuclease activity"/>
    <property type="evidence" value="ECO:0007669"/>
    <property type="project" value="InterPro"/>
</dbReference>
<dbReference type="Pfam" id="PF00075">
    <property type="entry name" value="RNase_H"/>
    <property type="match status" value="1"/>
</dbReference>
<dbReference type="PROSITE" id="PS50879">
    <property type="entry name" value="RNASE_H_1"/>
    <property type="match status" value="1"/>
</dbReference>
<dbReference type="AlphaFoldDB" id="A0A5C3NZ96"/>
<keyword evidence="3" id="KW-1185">Reference proteome</keyword>
<dbReference type="GO" id="GO:0003676">
    <property type="term" value="F:nucleic acid binding"/>
    <property type="evidence" value="ECO:0007669"/>
    <property type="project" value="InterPro"/>
</dbReference>
<dbReference type="EMBL" id="ML212330">
    <property type="protein sequence ID" value="TFK78783.1"/>
    <property type="molecule type" value="Genomic_DNA"/>
</dbReference>
<dbReference type="Gene3D" id="3.30.420.10">
    <property type="entry name" value="Ribonuclease H-like superfamily/Ribonuclease H"/>
    <property type="match status" value="1"/>
</dbReference>
<evidence type="ECO:0000313" key="2">
    <source>
        <dbReference type="EMBL" id="TFK78783.1"/>
    </source>
</evidence>
<gene>
    <name evidence="2" type="ORF">K466DRAFT_612587</name>
</gene>
<dbReference type="Proteomes" id="UP000308197">
    <property type="component" value="Unassembled WGS sequence"/>
</dbReference>
<organism evidence="2 3">
    <name type="scientific">Polyporus arcularius HHB13444</name>
    <dbReference type="NCBI Taxonomy" id="1314778"/>
    <lineage>
        <taxon>Eukaryota</taxon>
        <taxon>Fungi</taxon>
        <taxon>Dikarya</taxon>
        <taxon>Basidiomycota</taxon>
        <taxon>Agaricomycotina</taxon>
        <taxon>Agaricomycetes</taxon>
        <taxon>Polyporales</taxon>
        <taxon>Polyporaceae</taxon>
        <taxon>Polyporus</taxon>
    </lineage>
</organism>
<dbReference type="InterPro" id="IPR012337">
    <property type="entry name" value="RNaseH-like_sf"/>
</dbReference>
<feature type="domain" description="RNase H type-1" evidence="1">
    <location>
        <begin position="1"/>
        <end position="110"/>
    </location>
</feature>
<accession>A0A5C3NZ96</accession>
<sequence length="395" mass="45059">MNLSVRLPPNIPQSNQTGEAVATLLATKAAAPDVTLIEETDSETVMKAVTTWRRRHESEGFVRQKNTTLTKAIIGAMQQRKAGTYLRWVKGHDGHPGNEMADELAGDRARKPQHTEIDTEVHPTLRVSGCKLSATTQKIAYRAIRARKERKLKPRKRTDANIRKTLQGIKSAFGVSLSAAQVWKSLRSKHILRECRQFLWMTLHDGYMVGDKWLRDKMSEEMRARAPCERCGVTESMEHILFDCEAVGQETVWKLARETWRLTGLAWHRPNWGTTVGAACAVFESEAGARKPMAEALWTILQTESLYLIWKLRCERVIQNEKREFTIPEVTRRWYATMDRRLELDRRSCAKHLGRCALTAHAVACIWEPILQARGELPRNWVTDSGVLVGIKRGR</sequence>
<evidence type="ECO:0000259" key="1">
    <source>
        <dbReference type="PROSITE" id="PS50879"/>
    </source>
</evidence>
<dbReference type="STRING" id="1314778.A0A5C3NZ96"/>
<reference evidence="2 3" key="1">
    <citation type="journal article" date="2019" name="Nat. Ecol. Evol.">
        <title>Megaphylogeny resolves global patterns of mushroom evolution.</title>
        <authorList>
            <person name="Varga T."/>
            <person name="Krizsan K."/>
            <person name="Foldi C."/>
            <person name="Dima B."/>
            <person name="Sanchez-Garcia M."/>
            <person name="Sanchez-Ramirez S."/>
            <person name="Szollosi G.J."/>
            <person name="Szarkandi J.G."/>
            <person name="Papp V."/>
            <person name="Albert L."/>
            <person name="Andreopoulos W."/>
            <person name="Angelini C."/>
            <person name="Antonin V."/>
            <person name="Barry K.W."/>
            <person name="Bougher N.L."/>
            <person name="Buchanan P."/>
            <person name="Buyck B."/>
            <person name="Bense V."/>
            <person name="Catcheside P."/>
            <person name="Chovatia M."/>
            <person name="Cooper J."/>
            <person name="Damon W."/>
            <person name="Desjardin D."/>
            <person name="Finy P."/>
            <person name="Geml J."/>
            <person name="Haridas S."/>
            <person name="Hughes K."/>
            <person name="Justo A."/>
            <person name="Karasinski D."/>
            <person name="Kautmanova I."/>
            <person name="Kiss B."/>
            <person name="Kocsube S."/>
            <person name="Kotiranta H."/>
            <person name="LaButti K.M."/>
            <person name="Lechner B.E."/>
            <person name="Liimatainen K."/>
            <person name="Lipzen A."/>
            <person name="Lukacs Z."/>
            <person name="Mihaltcheva S."/>
            <person name="Morgado L.N."/>
            <person name="Niskanen T."/>
            <person name="Noordeloos M.E."/>
            <person name="Ohm R.A."/>
            <person name="Ortiz-Santana B."/>
            <person name="Ovrebo C."/>
            <person name="Racz N."/>
            <person name="Riley R."/>
            <person name="Savchenko A."/>
            <person name="Shiryaev A."/>
            <person name="Soop K."/>
            <person name="Spirin V."/>
            <person name="Szebenyi C."/>
            <person name="Tomsovsky M."/>
            <person name="Tulloss R.E."/>
            <person name="Uehling J."/>
            <person name="Grigoriev I.V."/>
            <person name="Vagvolgyi C."/>
            <person name="Papp T."/>
            <person name="Martin F.M."/>
            <person name="Miettinen O."/>
            <person name="Hibbett D.S."/>
            <person name="Nagy L.G."/>
        </authorList>
    </citation>
    <scope>NUCLEOTIDE SEQUENCE [LARGE SCALE GENOMIC DNA]</scope>
    <source>
        <strain evidence="2 3">HHB13444</strain>
    </source>
</reference>